<dbReference type="AlphaFoldDB" id="A0A9P5LBL6"/>
<feature type="compositionally biased region" description="Polar residues" evidence="4">
    <location>
        <begin position="115"/>
        <end position="126"/>
    </location>
</feature>
<keyword evidence="6" id="KW-1185">Reference proteome</keyword>
<evidence type="ECO:0000256" key="1">
    <source>
        <dbReference type="ARBA" id="ARBA00006640"/>
    </source>
</evidence>
<name>A0A9P5LBL6_9HYPO</name>
<dbReference type="Proteomes" id="UP000722485">
    <property type="component" value="Unassembled WGS sequence"/>
</dbReference>
<accession>A0A9P5LBL6</accession>
<evidence type="ECO:0000313" key="5">
    <source>
        <dbReference type="EMBL" id="KAF7550648.1"/>
    </source>
</evidence>
<dbReference type="GO" id="GO:0003735">
    <property type="term" value="F:structural constituent of ribosome"/>
    <property type="evidence" value="ECO:0007669"/>
    <property type="project" value="InterPro"/>
</dbReference>
<dbReference type="InterPro" id="IPR001911">
    <property type="entry name" value="Ribosomal_bS21"/>
</dbReference>
<feature type="region of interest" description="Disordered" evidence="4">
    <location>
        <begin position="68"/>
        <end position="141"/>
    </location>
</feature>
<evidence type="ECO:0000313" key="6">
    <source>
        <dbReference type="Proteomes" id="UP000722485"/>
    </source>
</evidence>
<dbReference type="PANTHER" id="PTHR41237:SF1">
    <property type="entry name" value="SMALL RIBOSOMAL SUBUNIT PROTEIN BS21M"/>
    <property type="match status" value="1"/>
</dbReference>
<evidence type="ECO:0008006" key="7">
    <source>
        <dbReference type="Google" id="ProtNLM"/>
    </source>
</evidence>
<proteinExistence type="inferred from homology"/>
<reference evidence="5" key="1">
    <citation type="submission" date="2020-03" db="EMBL/GenBank/DDBJ databases">
        <title>Draft Genome Sequence of Cylindrodendrum hubeiense.</title>
        <authorList>
            <person name="Buettner E."/>
            <person name="Kellner H."/>
        </authorList>
    </citation>
    <scope>NUCLEOTIDE SEQUENCE</scope>
    <source>
        <strain evidence="5">IHI 201604</strain>
    </source>
</reference>
<dbReference type="PANTHER" id="PTHR41237">
    <property type="entry name" value="37S RIBOSOMAL PROTEIN MRP21, MITOCHONDRIAL"/>
    <property type="match status" value="1"/>
</dbReference>
<dbReference type="OrthoDB" id="2501249at2759"/>
<dbReference type="GO" id="GO:0005763">
    <property type="term" value="C:mitochondrial small ribosomal subunit"/>
    <property type="evidence" value="ECO:0007669"/>
    <property type="project" value="TreeGrafter"/>
</dbReference>
<comment type="similarity">
    <text evidence="1">Belongs to the bacterial ribosomal protein bS21 family.</text>
</comment>
<comment type="caution">
    <text evidence="5">The sequence shown here is derived from an EMBL/GenBank/DDBJ whole genome shotgun (WGS) entry which is preliminary data.</text>
</comment>
<dbReference type="EMBL" id="JAANBB010000094">
    <property type="protein sequence ID" value="KAF7550648.1"/>
    <property type="molecule type" value="Genomic_DNA"/>
</dbReference>
<evidence type="ECO:0000256" key="2">
    <source>
        <dbReference type="ARBA" id="ARBA00022980"/>
    </source>
</evidence>
<dbReference type="Pfam" id="PF01165">
    <property type="entry name" value="Ribosomal_S21"/>
    <property type="match status" value="1"/>
</dbReference>
<organism evidence="5 6">
    <name type="scientific">Cylindrodendrum hubeiense</name>
    <dbReference type="NCBI Taxonomy" id="595255"/>
    <lineage>
        <taxon>Eukaryota</taxon>
        <taxon>Fungi</taxon>
        <taxon>Dikarya</taxon>
        <taxon>Ascomycota</taxon>
        <taxon>Pezizomycotina</taxon>
        <taxon>Sordariomycetes</taxon>
        <taxon>Hypocreomycetidae</taxon>
        <taxon>Hypocreales</taxon>
        <taxon>Nectriaceae</taxon>
        <taxon>Cylindrodendrum</taxon>
    </lineage>
</organism>
<keyword evidence="3" id="KW-0687">Ribonucleoprotein</keyword>
<evidence type="ECO:0000256" key="3">
    <source>
        <dbReference type="ARBA" id="ARBA00023274"/>
    </source>
</evidence>
<keyword evidence="2" id="KW-0689">Ribosomal protein</keyword>
<dbReference type="InterPro" id="IPR052837">
    <property type="entry name" value="Mitoribosomal_bS21"/>
</dbReference>
<protein>
    <recommendedName>
        <fullName evidence="7">Ribosomal protein S21</fullName>
    </recommendedName>
</protein>
<evidence type="ECO:0000256" key="4">
    <source>
        <dbReference type="SAM" id="MobiDB-lite"/>
    </source>
</evidence>
<dbReference type="GO" id="GO:0070124">
    <property type="term" value="P:mitochondrial translational initiation"/>
    <property type="evidence" value="ECO:0007669"/>
    <property type="project" value="TreeGrafter"/>
</dbReference>
<sequence>MIGSRKIRPRPYRTNVNPAMATFLLPQLITCLVHSARATTPRLGSAMLSRLSAPTTLRTSSRAFSTSIALRAGPNDNSRDAPAPKRLNPLVGNASRRQPTEREPAPRARIPMTPKSMQPQQPVQTSPEAGMPPPPPAPESLLSNIELKKGEQHPYTASRTATPFNLDIASIIANKNVSFGQGISADPMARPRVRAKAVTGRTVFVRDRMTPTSGPTPMIALRVLNKMVREQQVKTKFHSQKFHERKGLKKKRLRSQRWRTRFKSGFKATVNRVLELKRQGW</sequence>
<gene>
    <name evidence="5" type="ORF">G7Z17_g5588</name>
</gene>